<dbReference type="RefSeq" id="WP_200674404.1">
    <property type="nucleotide sequence ID" value="NZ_JAACYA010000002.1"/>
</dbReference>
<dbReference type="InterPro" id="IPR008928">
    <property type="entry name" value="6-hairpin_glycosidase_sf"/>
</dbReference>
<feature type="domain" description="GH15-like" evidence="1">
    <location>
        <begin position="261"/>
        <end position="623"/>
    </location>
</feature>
<dbReference type="Gene3D" id="1.50.10.10">
    <property type="match status" value="1"/>
</dbReference>
<dbReference type="InterPro" id="IPR011613">
    <property type="entry name" value="GH15-like"/>
</dbReference>
<dbReference type="Pfam" id="PF00723">
    <property type="entry name" value="Glyco_hydro_15"/>
    <property type="match status" value="1"/>
</dbReference>
<evidence type="ECO:0000313" key="2">
    <source>
        <dbReference type="EMBL" id="MBK3333008.1"/>
    </source>
</evidence>
<accession>A0ABS1GJ92</accession>
<dbReference type="Proteomes" id="UP000772812">
    <property type="component" value="Unassembled WGS sequence"/>
</dbReference>
<evidence type="ECO:0000313" key="3">
    <source>
        <dbReference type="Proteomes" id="UP000772812"/>
    </source>
</evidence>
<proteinExistence type="predicted"/>
<keyword evidence="3" id="KW-1185">Reference proteome</keyword>
<evidence type="ECO:0000259" key="1">
    <source>
        <dbReference type="Pfam" id="PF00723"/>
    </source>
</evidence>
<sequence length="635" mass="74235">MYREAVISNGTLFINFDKYLSMRDLYFPYIGQYNHLGGNKNHLIVSVDGKIEYMDGWERKFFYKKKTLITDITAENNRLGIKLKVNDLIHKYLPVYIRKIKVKNTSDRKKHVKILFYHDFCLYETTSGNTALYHPDLKGIVHYRENTYLLISIFPQISDFTISMKKDSALRQIETENLKRNPIARGEIDSAVAYYMELQPLEERFFYYYLIAGHSFDDLEEKQSRMLREGIEHFIEETEIFHRGWLKEQKKIKDSINGRIKELYDKSLHIIKAHMDNHGSIIASADSSIFHRFNKDHYSYSWPRDNAFIVMALDRAGYGNTTKKFFEFAAHTITKKGYFLQKYLPDGSFGSSWHPWIDENGNPQLPIQEDETALVVWALYNHYKETKDIEFIDRMYAALVRPAAEFMVSYRDKDGLPLESYDPWEERRGVLTYTCATVFAGLISASKMAQLTGNIDEAKRYEKAAREVRTAILKKLYDRKAERFVKMLIRDSQGKWKKDLTVDASLLAVYFTGMLPPSDHRVINTVNAIKEKLWINFGIKGLARFEGDQYHRIKRDYPGNPWIITTMWLADWYIATNQIEEGIKLIKWAVKRQSQAGLLAEQYDPETGNPLSVTPLTWSHAAFCYTVQNLSERIG</sequence>
<keyword evidence="2" id="KW-0378">Hydrolase</keyword>
<dbReference type="EMBL" id="JAACYA010000002">
    <property type="protein sequence ID" value="MBK3333008.1"/>
    <property type="molecule type" value="Genomic_DNA"/>
</dbReference>
<dbReference type="InterPro" id="IPR012341">
    <property type="entry name" value="6hp_glycosidase-like_sf"/>
</dbReference>
<protein>
    <submittedName>
        <fullName evidence="2">Glycoside hydrolase family 15 protein</fullName>
    </submittedName>
</protein>
<dbReference type="PANTHER" id="PTHR31616">
    <property type="entry name" value="TREHALASE"/>
    <property type="match status" value="1"/>
</dbReference>
<name>A0ABS1GJ92_9AQUI</name>
<gene>
    <name evidence="2" type="ORF">GWK41_07995</name>
</gene>
<dbReference type="GO" id="GO:0016787">
    <property type="term" value="F:hydrolase activity"/>
    <property type="evidence" value="ECO:0007669"/>
    <property type="project" value="UniProtKB-KW"/>
</dbReference>
<comment type="caution">
    <text evidence="2">The sequence shown here is derived from an EMBL/GenBank/DDBJ whole genome shotgun (WGS) entry which is preliminary data.</text>
</comment>
<reference evidence="2 3" key="1">
    <citation type="journal article" date="2021" name="Syst. Appl. Microbiol.">
        <title>Persephonella atlantica sp. nov.: How to adapt to physico-chemical gradients in high temperature hydrothermal habitats.</title>
        <authorList>
            <person name="Francois D.X."/>
            <person name="Godfroy A."/>
            <person name="Mathien C."/>
            <person name="Aube J."/>
            <person name="Cathalot C."/>
            <person name="Lesongeur F."/>
            <person name="L'Haridon S."/>
            <person name="Philippon X."/>
            <person name="Roussel E.G."/>
        </authorList>
    </citation>
    <scope>NUCLEOTIDE SEQUENCE [LARGE SCALE GENOMIC DNA]</scope>
    <source>
        <strain evidence="2 3">MO1340</strain>
    </source>
</reference>
<organism evidence="2 3">
    <name type="scientific">Persephonella atlantica</name>
    <dbReference type="NCBI Taxonomy" id="2699429"/>
    <lineage>
        <taxon>Bacteria</taxon>
        <taxon>Pseudomonadati</taxon>
        <taxon>Aquificota</taxon>
        <taxon>Aquificia</taxon>
        <taxon>Aquificales</taxon>
        <taxon>Hydrogenothermaceae</taxon>
        <taxon>Persephonella</taxon>
    </lineage>
</organism>
<dbReference type="PANTHER" id="PTHR31616:SF13">
    <property type="entry name" value="GLUCAN 1,4-ALPHA-GLUCOSIDASE"/>
    <property type="match status" value="1"/>
</dbReference>
<dbReference type="SUPFAM" id="SSF48208">
    <property type="entry name" value="Six-hairpin glycosidases"/>
    <property type="match status" value="1"/>
</dbReference>